<dbReference type="AlphaFoldDB" id="A0AA38GZ64"/>
<comment type="caution">
    <text evidence="1">The sequence shown here is derived from an EMBL/GenBank/DDBJ whole genome shotgun (WGS) entry which is preliminary data.</text>
</comment>
<sequence>SSHLFSSDKNKSEFVYMEMESRLLEPTSFEFEFCSAFNEAAYAEELFVNGEIRPAYKYNEEQEQAKSARTCKLQADEEKGRFPLIALPNQVFVRYDQREIMAKLPTITRSSAQKLHENRRKCFLPYRPALLGCSSLTGAVDSCHVLSVHKRKRAG</sequence>
<evidence type="ECO:0000313" key="2">
    <source>
        <dbReference type="Proteomes" id="UP000824469"/>
    </source>
</evidence>
<name>A0AA38GZ64_TAXCH</name>
<protein>
    <submittedName>
        <fullName evidence="1">Uncharacterized protein</fullName>
    </submittedName>
</protein>
<feature type="non-terminal residue" evidence="1">
    <location>
        <position position="1"/>
    </location>
</feature>
<gene>
    <name evidence="1" type="ORF">KI387_002163</name>
</gene>
<proteinExistence type="predicted"/>
<evidence type="ECO:0000313" key="1">
    <source>
        <dbReference type="EMBL" id="KAH9330055.1"/>
    </source>
</evidence>
<reference evidence="1 2" key="1">
    <citation type="journal article" date="2021" name="Nat. Plants">
        <title>The Taxus genome provides insights into paclitaxel biosynthesis.</title>
        <authorList>
            <person name="Xiong X."/>
            <person name="Gou J."/>
            <person name="Liao Q."/>
            <person name="Li Y."/>
            <person name="Zhou Q."/>
            <person name="Bi G."/>
            <person name="Li C."/>
            <person name="Du R."/>
            <person name="Wang X."/>
            <person name="Sun T."/>
            <person name="Guo L."/>
            <person name="Liang H."/>
            <person name="Lu P."/>
            <person name="Wu Y."/>
            <person name="Zhang Z."/>
            <person name="Ro D.K."/>
            <person name="Shang Y."/>
            <person name="Huang S."/>
            <person name="Yan J."/>
        </authorList>
    </citation>
    <scope>NUCLEOTIDE SEQUENCE [LARGE SCALE GENOMIC DNA]</scope>
    <source>
        <strain evidence="1">Ta-2019</strain>
    </source>
</reference>
<dbReference type="Proteomes" id="UP000824469">
    <property type="component" value="Unassembled WGS sequence"/>
</dbReference>
<accession>A0AA38GZ64</accession>
<keyword evidence="2" id="KW-1185">Reference proteome</keyword>
<dbReference type="EMBL" id="JAHRHJ020000001">
    <property type="protein sequence ID" value="KAH9330055.1"/>
    <property type="molecule type" value="Genomic_DNA"/>
</dbReference>
<organism evidence="1 2">
    <name type="scientific">Taxus chinensis</name>
    <name type="common">Chinese yew</name>
    <name type="synonym">Taxus wallichiana var. chinensis</name>
    <dbReference type="NCBI Taxonomy" id="29808"/>
    <lineage>
        <taxon>Eukaryota</taxon>
        <taxon>Viridiplantae</taxon>
        <taxon>Streptophyta</taxon>
        <taxon>Embryophyta</taxon>
        <taxon>Tracheophyta</taxon>
        <taxon>Spermatophyta</taxon>
        <taxon>Pinopsida</taxon>
        <taxon>Pinidae</taxon>
        <taxon>Conifers II</taxon>
        <taxon>Cupressales</taxon>
        <taxon>Taxaceae</taxon>
        <taxon>Taxus</taxon>
    </lineage>
</organism>